<accession>A0A1D8UW71</accession>
<comment type="cofactor">
    <cofactor evidence="1">
        <name>FMN</name>
        <dbReference type="ChEBI" id="CHEBI:58210"/>
    </cofactor>
</comment>
<dbReference type="Pfam" id="PF01070">
    <property type="entry name" value="FMN_dh"/>
    <property type="match status" value="1"/>
</dbReference>
<evidence type="ECO:0000256" key="4">
    <source>
        <dbReference type="ARBA" id="ARBA00023002"/>
    </source>
</evidence>
<proteinExistence type="inferred from homology"/>
<organism evidence="6 7">
    <name type="scientific">Kozakia baliensis</name>
    <dbReference type="NCBI Taxonomy" id="153496"/>
    <lineage>
        <taxon>Bacteria</taxon>
        <taxon>Pseudomonadati</taxon>
        <taxon>Pseudomonadota</taxon>
        <taxon>Alphaproteobacteria</taxon>
        <taxon>Acetobacterales</taxon>
        <taxon>Acetobacteraceae</taxon>
        <taxon>Kozakia</taxon>
    </lineage>
</organism>
<dbReference type="Proteomes" id="UP000179145">
    <property type="component" value="Chromosome"/>
</dbReference>
<evidence type="ECO:0000256" key="5">
    <source>
        <dbReference type="ARBA" id="ARBA00024042"/>
    </source>
</evidence>
<dbReference type="InterPro" id="IPR013785">
    <property type="entry name" value="Aldolase_TIM"/>
</dbReference>
<dbReference type="OrthoDB" id="9770452at2"/>
<dbReference type="InterPro" id="IPR012133">
    <property type="entry name" value="Alpha-hydoxy_acid_DH_FMN"/>
</dbReference>
<dbReference type="EMBL" id="CP014674">
    <property type="protein sequence ID" value="AOX17894.1"/>
    <property type="molecule type" value="Genomic_DNA"/>
</dbReference>
<dbReference type="PANTHER" id="PTHR10578:SF107">
    <property type="entry name" value="2-HYDROXYACID OXIDASE 1"/>
    <property type="match status" value="1"/>
</dbReference>
<keyword evidence="4" id="KW-0560">Oxidoreductase</keyword>
<evidence type="ECO:0000256" key="3">
    <source>
        <dbReference type="ARBA" id="ARBA00022643"/>
    </source>
</evidence>
<gene>
    <name evidence="6" type="ORF">A0U89_13010</name>
</gene>
<name>A0A1D8UW71_9PROT</name>
<dbReference type="InterPro" id="IPR037396">
    <property type="entry name" value="FMN_HAD"/>
</dbReference>
<dbReference type="Gene3D" id="3.20.20.70">
    <property type="entry name" value="Aldolase class I"/>
    <property type="match status" value="1"/>
</dbReference>
<dbReference type="RefSeq" id="WP_070403416.1">
    <property type="nucleotide sequence ID" value="NZ_BJVW01000005.1"/>
</dbReference>
<comment type="similarity">
    <text evidence="5">Belongs to the FMN-dependent alpha-hydroxy acid dehydrogenase family.</text>
</comment>
<evidence type="ECO:0000256" key="2">
    <source>
        <dbReference type="ARBA" id="ARBA00022630"/>
    </source>
</evidence>
<protein>
    <submittedName>
        <fullName evidence="6">Uncharacterized protein</fullName>
    </submittedName>
</protein>
<dbReference type="STRING" id="153496.A0U89_13010"/>
<dbReference type="InterPro" id="IPR000262">
    <property type="entry name" value="FMN-dep_DH"/>
</dbReference>
<keyword evidence="2" id="KW-0285">Flavoprotein</keyword>
<evidence type="ECO:0000313" key="6">
    <source>
        <dbReference type="EMBL" id="AOX17894.1"/>
    </source>
</evidence>
<dbReference type="PIRSF" id="PIRSF000138">
    <property type="entry name" value="Al-hdrx_acd_dh"/>
    <property type="match status" value="1"/>
</dbReference>
<keyword evidence="3" id="KW-0288">FMN</keyword>
<dbReference type="GO" id="GO:0016491">
    <property type="term" value="F:oxidoreductase activity"/>
    <property type="evidence" value="ECO:0007669"/>
    <property type="project" value="UniProtKB-KW"/>
</dbReference>
<keyword evidence="7" id="KW-1185">Reference proteome</keyword>
<dbReference type="SUPFAM" id="SSF51395">
    <property type="entry name" value="FMN-linked oxidoreductases"/>
    <property type="match status" value="1"/>
</dbReference>
<evidence type="ECO:0000256" key="1">
    <source>
        <dbReference type="ARBA" id="ARBA00001917"/>
    </source>
</evidence>
<sequence length="381" mass="41697">MTKTHRLRNIYTLSDYEKAAKRYLPKAVFQYIRNGAGDEYSLRRDQQVFNQWRWLPHRLRDVTARDPSVELFGHRYAQPFGIAPTGGAAVIRYNADRLEAVVARAANIPYMLSANSITPLEDIIAINPDAWFAAYFPHDPAIIDGVTDRAHRAGYKVLMVTIDVPVAARRIAETKAGYTMPIRPNARVTLNAIRHPSWLLGLARTVAHRPVIANIQPEGGPSLFSRGVDAIGGASAFTWEHIKRLRERWPGALVLKGILRADDAAQAAEIGVDGIVISNHGARLMDHTVSPAEMIAEIKAASGTMTVLADGGFRNGSDVLTGLALGADAILLGRPFLFSCALAGRAGVEHATEMLRQEILRNMGMLGVTDLTQLSPDLLRS</sequence>
<reference evidence="6 7" key="1">
    <citation type="journal article" date="2016" name="Microb. Cell Fact.">
        <title>Dissection of exopolysaccharide biosynthesis in Kozakia baliensis.</title>
        <authorList>
            <person name="Brandt J.U."/>
            <person name="Jakob F."/>
            <person name="Behr J."/>
            <person name="Geissler A.J."/>
            <person name="Vogel R.F."/>
        </authorList>
    </citation>
    <scope>NUCLEOTIDE SEQUENCE [LARGE SCALE GENOMIC DNA]</scope>
    <source>
        <strain evidence="6 7">DSM 14400</strain>
    </source>
</reference>
<dbReference type="PANTHER" id="PTHR10578">
    <property type="entry name" value="S -2-HYDROXY-ACID OXIDASE-RELATED"/>
    <property type="match status" value="1"/>
</dbReference>
<evidence type="ECO:0000313" key="7">
    <source>
        <dbReference type="Proteomes" id="UP000179145"/>
    </source>
</evidence>
<dbReference type="GO" id="GO:0010181">
    <property type="term" value="F:FMN binding"/>
    <property type="evidence" value="ECO:0007669"/>
    <property type="project" value="InterPro"/>
</dbReference>
<dbReference type="eggNOG" id="COG1304">
    <property type="taxonomic scope" value="Bacteria"/>
</dbReference>
<dbReference type="PROSITE" id="PS51349">
    <property type="entry name" value="FMN_HYDROXY_ACID_DH_2"/>
    <property type="match status" value="1"/>
</dbReference>
<dbReference type="KEGG" id="kba:A0U89_13010"/>
<dbReference type="AlphaFoldDB" id="A0A1D8UW71"/>
<dbReference type="CDD" id="cd02809">
    <property type="entry name" value="alpha_hydroxyacid_oxid_FMN"/>
    <property type="match status" value="1"/>
</dbReference>